<evidence type="ECO:0000313" key="1">
    <source>
        <dbReference type="EMBL" id="KHN88927.1"/>
    </source>
</evidence>
<sequence length="143" mass="16335">MWTVLLFCLVHVAAHEKRVGIVHEISSKVDIGMALNSSITCEDKTGKVYPLYGVGYRACFELSNCFPVFEKIKKLKGQPQEVLKYFRRMTLPTFGEDSESDSNSSLSSISSPIILEMLKLELERQKRERREESIESDEEDGRV</sequence>
<dbReference type="AlphaFoldDB" id="A0A0B2W5U3"/>
<comment type="caution">
    <text evidence="1">The sequence shown here is derived from an EMBL/GenBank/DDBJ whole genome shotgun (WGS) entry which is preliminary data.</text>
</comment>
<protein>
    <submittedName>
        <fullName evidence="1">Uncharacterized protein</fullName>
    </submittedName>
</protein>
<evidence type="ECO:0000313" key="2">
    <source>
        <dbReference type="Proteomes" id="UP000031036"/>
    </source>
</evidence>
<proteinExistence type="predicted"/>
<reference evidence="1 2" key="1">
    <citation type="submission" date="2014-11" db="EMBL/GenBank/DDBJ databases">
        <title>Genetic blueprint of the zoonotic pathogen Toxocara canis.</title>
        <authorList>
            <person name="Zhu X.-Q."/>
            <person name="Korhonen P.K."/>
            <person name="Cai H."/>
            <person name="Young N.D."/>
            <person name="Nejsum P."/>
            <person name="von Samson-Himmelstjerna G."/>
            <person name="Boag P.R."/>
            <person name="Tan P."/>
            <person name="Li Q."/>
            <person name="Min J."/>
            <person name="Yang Y."/>
            <person name="Wang X."/>
            <person name="Fang X."/>
            <person name="Hall R.S."/>
            <person name="Hofmann A."/>
            <person name="Sternberg P.W."/>
            <person name="Jex A.R."/>
            <person name="Gasser R.B."/>
        </authorList>
    </citation>
    <scope>NUCLEOTIDE SEQUENCE [LARGE SCALE GENOMIC DNA]</scope>
    <source>
        <strain evidence="1">PN_DK_2014</strain>
    </source>
</reference>
<accession>A0A0B2W5U3</accession>
<organism evidence="1 2">
    <name type="scientific">Toxocara canis</name>
    <name type="common">Canine roundworm</name>
    <dbReference type="NCBI Taxonomy" id="6265"/>
    <lineage>
        <taxon>Eukaryota</taxon>
        <taxon>Metazoa</taxon>
        <taxon>Ecdysozoa</taxon>
        <taxon>Nematoda</taxon>
        <taxon>Chromadorea</taxon>
        <taxon>Rhabditida</taxon>
        <taxon>Spirurina</taxon>
        <taxon>Ascaridomorpha</taxon>
        <taxon>Ascaridoidea</taxon>
        <taxon>Toxocaridae</taxon>
        <taxon>Toxocara</taxon>
    </lineage>
</organism>
<keyword evidence="2" id="KW-1185">Reference proteome</keyword>
<dbReference type="Proteomes" id="UP000031036">
    <property type="component" value="Unassembled WGS sequence"/>
</dbReference>
<gene>
    <name evidence="1" type="ORF">Tcan_07896</name>
</gene>
<name>A0A0B2W5U3_TOXCA</name>
<dbReference type="EMBL" id="JPKZ01000156">
    <property type="protein sequence ID" value="KHN88927.1"/>
    <property type="molecule type" value="Genomic_DNA"/>
</dbReference>